<dbReference type="PANTHER" id="PTHR40261">
    <property type="match status" value="1"/>
</dbReference>
<evidence type="ECO:0000313" key="7">
    <source>
        <dbReference type="Proteomes" id="UP001595974"/>
    </source>
</evidence>
<dbReference type="RefSeq" id="WP_198363178.1">
    <property type="nucleotide sequence ID" value="NZ_JBHSOG010000011.1"/>
</dbReference>
<protein>
    <submittedName>
        <fullName evidence="6">Rieske (2Fe-2S) protein</fullName>
    </submittedName>
</protein>
<proteinExistence type="predicted"/>
<keyword evidence="3" id="KW-0408">Iron</keyword>
<sequence>MNWMERPNRPEPGARLCALGDIPDCGALEVQFGDGSENFRVLLLRRGERVWTYLNFCPHFSLPLNYQPQTFLVLDDAVVCAHHTAFFNLSDGRCTDGPCVGNSLTALPHHRVGDEIRFGAAPAVSP</sequence>
<dbReference type="PANTHER" id="PTHR40261:SF1">
    <property type="entry name" value="RIESKE DOMAIN-CONTAINING PROTEIN"/>
    <property type="match status" value="1"/>
</dbReference>
<keyword evidence="1" id="KW-0001">2Fe-2S</keyword>
<evidence type="ECO:0000259" key="5">
    <source>
        <dbReference type="PROSITE" id="PS51296"/>
    </source>
</evidence>
<dbReference type="Proteomes" id="UP001595974">
    <property type="component" value="Unassembled WGS sequence"/>
</dbReference>
<dbReference type="SUPFAM" id="SSF50022">
    <property type="entry name" value="ISP domain"/>
    <property type="match status" value="1"/>
</dbReference>
<dbReference type="InterPro" id="IPR036922">
    <property type="entry name" value="Rieske_2Fe-2S_sf"/>
</dbReference>
<keyword evidence="4" id="KW-0411">Iron-sulfur</keyword>
<gene>
    <name evidence="6" type="ORF">ACFPTN_03685</name>
</gene>
<feature type="domain" description="Rieske" evidence="5">
    <location>
        <begin position="14"/>
        <end position="118"/>
    </location>
</feature>
<evidence type="ECO:0000256" key="2">
    <source>
        <dbReference type="ARBA" id="ARBA00022723"/>
    </source>
</evidence>
<keyword evidence="7" id="KW-1185">Reference proteome</keyword>
<dbReference type="InterPro" id="IPR017941">
    <property type="entry name" value="Rieske_2Fe-2S"/>
</dbReference>
<accession>A0ABW1AMG5</accession>
<evidence type="ECO:0000313" key="6">
    <source>
        <dbReference type="EMBL" id="MFC5768467.1"/>
    </source>
</evidence>
<comment type="caution">
    <text evidence="6">The sequence shown here is derived from an EMBL/GenBank/DDBJ whole genome shotgun (WGS) entry which is preliminary data.</text>
</comment>
<evidence type="ECO:0000256" key="3">
    <source>
        <dbReference type="ARBA" id="ARBA00023004"/>
    </source>
</evidence>
<dbReference type="Pfam" id="PF00355">
    <property type="entry name" value="Rieske"/>
    <property type="match status" value="1"/>
</dbReference>
<dbReference type="EMBL" id="JBHSOG010000011">
    <property type="protein sequence ID" value="MFC5768467.1"/>
    <property type="molecule type" value="Genomic_DNA"/>
</dbReference>
<evidence type="ECO:0000256" key="4">
    <source>
        <dbReference type="ARBA" id="ARBA00023014"/>
    </source>
</evidence>
<evidence type="ECO:0000256" key="1">
    <source>
        <dbReference type="ARBA" id="ARBA00022714"/>
    </source>
</evidence>
<reference evidence="7" key="1">
    <citation type="journal article" date="2019" name="Int. J. Syst. Evol. Microbiol.">
        <title>The Global Catalogue of Microorganisms (GCM) 10K type strain sequencing project: providing services to taxonomists for standard genome sequencing and annotation.</title>
        <authorList>
            <consortium name="The Broad Institute Genomics Platform"/>
            <consortium name="The Broad Institute Genome Sequencing Center for Infectious Disease"/>
            <person name="Wu L."/>
            <person name="Ma J."/>
        </authorList>
    </citation>
    <scope>NUCLEOTIDE SEQUENCE [LARGE SCALE GENOMIC DNA]</scope>
    <source>
        <strain evidence="7">SHR3</strain>
    </source>
</reference>
<keyword evidence="2" id="KW-0479">Metal-binding</keyword>
<dbReference type="Gene3D" id="2.102.10.10">
    <property type="entry name" value="Rieske [2Fe-2S] iron-sulphur domain"/>
    <property type="match status" value="1"/>
</dbReference>
<dbReference type="PROSITE" id="PS51296">
    <property type="entry name" value="RIESKE"/>
    <property type="match status" value="1"/>
</dbReference>
<name>A0ABW1AMG5_9RHOO</name>
<organism evidence="6 7">
    <name type="scientific">Thauera sinica</name>
    <dbReference type="NCBI Taxonomy" id="2665146"/>
    <lineage>
        <taxon>Bacteria</taxon>
        <taxon>Pseudomonadati</taxon>
        <taxon>Pseudomonadota</taxon>
        <taxon>Betaproteobacteria</taxon>
        <taxon>Rhodocyclales</taxon>
        <taxon>Zoogloeaceae</taxon>
        <taxon>Thauera</taxon>
    </lineage>
</organism>